<dbReference type="EMBL" id="BAAAQM010000045">
    <property type="protein sequence ID" value="GAA1991142.1"/>
    <property type="molecule type" value="Genomic_DNA"/>
</dbReference>
<accession>A0ABN2SRE7</accession>
<keyword evidence="3" id="KW-1185">Reference proteome</keyword>
<sequence>MRGAQPFPEGDSGSYHLDEDGDEEVETGHLEIGSMGCGDEVGLVVTGPARGRVVWPTAPSVTTG</sequence>
<comment type="caution">
    <text evidence="2">The sequence shown here is derived from an EMBL/GenBank/DDBJ whole genome shotgun (WGS) entry which is preliminary data.</text>
</comment>
<organism evidence="2 3">
    <name type="scientific">Catenulispora subtropica</name>
    <dbReference type="NCBI Taxonomy" id="450798"/>
    <lineage>
        <taxon>Bacteria</taxon>
        <taxon>Bacillati</taxon>
        <taxon>Actinomycetota</taxon>
        <taxon>Actinomycetes</taxon>
        <taxon>Catenulisporales</taxon>
        <taxon>Catenulisporaceae</taxon>
        <taxon>Catenulispora</taxon>
    </lineage>
</organism>
<name>A0ABN2SRE7_9ACTN</name>
<evidence type="ECO:0000256" key="1">
    <source>
        <dbReference type="SAM" id="MobiDB-lite"/>
    </source>
</evidence>
<protein>
    <submittedName>
        <fullName evidence="2">Uncharacterized protein</fullName>
    </submittedName>
</protein>
<proteinExistence type="predicted"/>
<gene>
    <name evidence="2" type="ORF">GCM10009838_63160</name>
</gene>
<dbReference type="Proteomes" id="UP001499854">
    <property type="component" value="Unassembled WGS sequence"/>
</dbReference>
<evidence type="ECO:0000313" key="2">
    <source>
        <dbReference type="EMBL" id="GAA1991142.1"/>
    </source>
</evidence>
<reference evidence="2 3" key="1">
    <citation type="journal article" date="2019" name="Int. J. Syst. Evol. Microbiol.">
        <title>The Global Catalogue of Microorganisms (GCM) 10K type strain sequencing project: providing services to taxonomists for standard genome sequencing and annotation.</title>
        <authorList>
            <consortium name="The Broad Institute Genomics Platform"/>
            <consortium name="The Broad Institute Genome Sequencing Center for Infectious Disease"/>
            <person name="Wu L."/>
            <person name="Ma J."/>
        </authorList>
    </citation>
    <scope>NUCLEOTIDE SEQUENCE [LARGE SCALE GENOMIC DNA]</scope>
    <source>
        <strain evidence="2 3">JCM 16013</strain>
    </source>
</reference>
<feature type="region of interest" description="Disordered" evidence="1">
    <location>
        <begin position="1"/>
        <end position="38"/>
    </location>
</feature>
<dbReference type="RefSeq" id="WP_344660811.1">
    <property type="nucleotide sequence ID" value="NZ_BAAAQM010000045.1"/>
</dbReference>
<evidence type="ECO:0000313" key="3">
    <source>
        <dbReference type="Proteomes" id="UP001499854"/>
    </source>
</evidence>